<protein>
    <submittedName>
        <fullName evidence="2">Uncharacterized protein</fullName>
    </submittedName>
</protein>
<dbReference type="EMBL" id="JAGMUV010000003">
    <property type="protein sequence ID" value="KAH7166605.1"/>
    <property type="molecule type" value="Genomic_DNA"/>
</dbReference>
<dbReference type="AlphaFoldDB" id="A0A9P9FMW2"/>
<evidence type="ECO:0000313" key="3">
    <source>
        <dbReference type="Proteomes" id="UP000738349"/>
    </source>
</evidence>
<reference evidence="2" key="1">
    <citation type="journal article" date="2021" name="Nat. Commun.">
        <title>Genetic determinants of endophytism in the Arabidopsis root mycobiome.</title>
        <authorList>
            <person name="Mesny F."/>
            <person name="Miyauchi S."/>
            <person name="Thiergart T."/>
            <person name="Pickel B."/>
            <person name="Atanasova L."/>
            <person name="Karlsson M."/>
            <person name="Huettel B."/>
            <person name="Barry K.W."/>
            <person name="Haridas S."/>
            <person name="Chen C."/>
            <person name="Bauer D."/>
            <person name="Andreopoulos W."/>
            <person name="Pangilinan J."/>
            <person name="LaButti K."/>
            <person name="Riley R."/>
            <person name="Lipzen A."/>
            <person name="Clum A."/>
            <person name="Drula E."/>
            <person name="Henrissat B."/>
            <person name="Kohler A."/>
            <person name="Grigoriev I.V."/>
            <person name="Martin F.M."/>
            <person name="Hacquard S."/>
        </authorList>
    </citation>
    <scope>NUCLEOTIDE SEQUENCE</scope>
    <source>
        <strain evidence="2">MPI-CAGE-AT-0147</strain>
    </source>
</reference>
<dbReference type="Proteomes" id="UP000738349">
    <property type="component" value="Unassembled WGS sequence"/>
</dbReference>
<feature type="region of interest" description="Disordered" evidence="1">
    <location>
        <begin position="1"/>
        <end position="21"/>
    </location>
</feature>
<comment type="caution">
    <text evidence="2">The sequence shown here is derived from an EMBL/GenBank/DDBJ whole genome shotgun (WGS) entry which is preliminary data.</text>
</comment>
<evidence type="ECO:0000313" key="2">
    <source>
        <dbReference type="EMBL" id="KAH7166605.1"/>
    </source>
</evidence>
<dbReference type="OrthoDB" id="5089963at2759"/>
<organism evidence="2 3">
    <name type="scientific">Dactylonectria macrodidyma</name>
    <dbReference type="NCBI Taxonomy" id="307937"/>
    <lineage>
        <taxon>Eukaryota</taxon>
        <taxon>Fungi</taxon>
        <taxon>Dikarya</taxon>
        <taxon>Ascomycota</taxon>
        <taxon>Pezizomycotina</taxon>
        <taxon>Sordariomycetes</taxon>
        <taxon>Hypocreomycetidae</taxon>
        <taxon>Hypocreales</taxon>
        <taxon>Nectriaceae</taxon>
        <taxon>Dactylonectria</taxon>
    </lineage>
</organism>
<gene>
    <name evidence="2" type="ORF">EDB81DRAFT_640839</name>
</gene>
<keyword evidence="3" id="KW-1185">Reference proteome</keyword>
<evidence type="ECO:0000256" key="1">
    <source>
        <dbReference type="SAM" id="MobiDB-lite"/>
    </source>
</evidence>
<name>A0A9P9FMW2_9HYPO</name>
<proteinExistence type="predicted"/>
<sequence length="255" mass="29030">MFASADGPSVPKDKEEKGFNKILPRAKTMLKRDENTKQISTVPTLLSPATDIRSQTGCPNDKAALKKNKYEDFNGVIKVSMKDLFEERVRKLSEEYGLEIKLRECYLTESTENIALHMEKPIGIRVYRTCAACSITFSSAKEWLSCGFTKYKRYMPKRMETEKIASRKRRAARLQANKENASIIPDYGADFEETVLKRLSKTIFPDGIPNDITRKKYQRQKCANYAQLKLHKANPKPDADVLKTVPAKIEALKLG</sequence>
<accession>A0A9P9FMW2</accession>